<evidence type="ECO:0000256" key="2">
    <source>
        <dbReference type="ARBA" id="ARBA00009063"/>
    </source>
</evidence>
<keyword evidence="10" id="KW-0175">Coiled coil</keyword>
<keyword evidence="6" id="KW-0808">Transferase</keyword>
<dbReference type="Pfam" id="PF10496">
    <property type="entry name" value="Syntaxin-18_N"/>
    <property type="match status" value="1"/>
</dbReference>
<comment type="similarity">
    <text evidence="2">Belongs to the syntaxin family.</text>
</comment>
<dbReference type="InterPro" id="IPR019529">
    <property type="entry name" value="Syntaxin-18_N"/>
</dbReference>
<comment type="similarity">
    <text evidence="3">Belongs to the GST superfamily. Alpha family.</text>
</comment>
<protein>
    <recommendedName>
        <fullName evidence="4">glutathione transferase</fullName>
        <ecNumber evidence="4">2.5.1.18</ecNumber>
    </recommendedName>
</protein>
<dbReference type="Pfam" id="PF00043">
    <property type="entry name" value="GST_C"/>
    <property type="match status" value="1"/>
</dbReference>
<comment type="subcellular location">
    <subcellularLocation>
        <location evidence="1">Membrane</location>
        <topology evidence="1">Single-pass type IV membrane protein</topology>
    </subcellularLocation>
</comment>
<evidence type="ECO:0000256" key="4">
    <source>
        <dbReference type="ARBA" id="ARBA00012452"/>
    </source>
</evidence>
<evidence type="ECO:0000256" key="11">
    <source>
        <dbReference type="ARBA" id="ARBA00023136"/>
    </source>
</evidence>
<feature type="domain" description="GST C-terminal" evidence="12">
    <location>
        <begin position="1"/>
        <end position="115"/>
    </location>
</feature>
<dbReference type="InterPro" id="IPR004046">
    <property type="entry name" value="GST_C"/>
</dbReference>
<organism evidence="13 14">
    <name type="scientific">Aquarana catesbeiana</name>
    <name type="common">American bullfrog</name>
    <name type="synonym">Rana catesbeiana</name>
    <dbReference type="NCBI Taxonomy" id="8400"/>
    <lineage>
        <taxon>Eukaryota</taxon>
        <taxon>Metazoa</taxon>
        <taxon>Chordata</taxon>
        <taxon>Craniata</taxon>
        <taxon>Vertebrata</taxon>
        <taxon>Euteleostomi</taxon>
        <taxon>Amphibia</taxon>
        <taxon>Batrachia</taxon>
        <taxon>Anura</taxon>
        <taxon>Neobatrachia</taxon>
        <taxon>Ranoidea</taxon>
        <taxon>Ranidae</taxon>
        <taxon>Aquarana</taxon>
    </lineage>
</organism>
<reference evidence="14" key="1">
    <citation type="journal article" date="2017" name="Nat. Commun.">
        <title>The North American bullfrog draft genome provides insight into hormonal regulation of long noncoding RNA.</title>
        <authorList>
            <person name="Hammond S.A."/>
            <person name="Warren R.L."/>
            <person name="Vandervalk B.P."/>
            <person name="Kucuk E."/>
            <person name="Khan H."/>
            <person name="Gibb E.A."/>
            <person name="Pandoh P."/>
            <person name="Kirk H."/>
            <person name="Zhao Y."/>
            <person name="Jones M."/>
            <person name="Mungall A.J."/>
            <person name="Coope R."/>
            <person name="Pleasance S."/>
            <person name="Moore R.A."/>
            <person name="Holt R.A."/>
            <person name="Round J.M."/>
            <person name="Ohora S."/>
            <person name="Walle B.V."/>
            <person name="Veldhoen N."/>
            <person name="Helbing C.C."/>
            <person name="Birol I."/>
        </authorList>
    </citation>
    <scope>NUCLEOTIDE SEQUENCE [LARGE SCALE GENOMIC DNA]</scope>
</reference>
<dbReference type="InterPro" id="IPR010987">
    <property type="entry name" value="Glutathione-S-Trfase_C-like"/>
</dbReference>
<dbReference type="PANTHER" id="PTHR15959">
    <property type="entry name" value="SYNTAXIN-18"/>
    <property type="match status" value="1"/>
</dbReference>
<dbReference type="GO" id="GO:0015031">
    <property type="term" value="P:protein transport"/>
    <property type="evidence" value="ECO:0007669"/>
    <property type="project" value="UniProtKB-KW"/>
</dbReference>
<dbReference type="InterPro" id="IPR036282">
    <property type="entry name" value="Glutathione-S-Trfase_C_sf"/>
</dbReference>
<dbReference type="GO" id="GO:0006890">
    <property type="term" value="P:retrograde vesicle-mediated transport, Golgi to endoplasmic reticulum"/>
    <property type="evidence" value="ECO:0007669"/>
    <property type="project" value="TreeGrafter"/>
</dbReference>
<evidence type="ECO:0000256" key="8">
    <source>
        <dbReference type="ARBA" id="ARBA00022927"/>
    </source>
</evidence>
<name>A0A2G9RQ76_AQUCT</name>
<dbReference type="Gene3D" id="1.20.1050.10">
    <property type="match status" value="1"/>
</dbReference>
<proteinExistence type="inferred from homology"/>
<evidence type="ECO:0000256" key="7">
    <source>
        <dbReference type="ARBA" id="ARBA00022692"/>
    </source>
</evidence>
<keyword evidence="8" id="KW-0653">Protein transport</keyword>
<accession>A0A2G9RQ76</accession>
<evidence type="ECO:0000256" key="9">
    <source>
        <dbReference type="ARBA" id="ARBA00022989"/>
    </source>
</evidence>
<dbReference type="PANTHER" id="PTHR15959:SF0">
    <property type="entry name" value="SYNTAXIN-18"/>
    <property type="match status" value="1"/>
</dbReference>
<dbReference type="GO" id="GO:0005783">
    <property type="term" value="C:endoplasmic reticulum"/>
    <property type="evidence" value="ECO:0007669"/>
    <property type="project" value="TreeGrafter"/>
</dbReference>
<dbReference type="OrthoDB" id="342981at2759"/>
<dbReference type="GO" id="GO:0031201">
    <property type="term" value="C:SNARE complex"/>
    <property type="evidence" value="ECO:0007669"/>
    <property type="project" value="TreeGrafter"/>
</dbReference>
<sequence length="195" mass="22515">MYTEGSTDLMGLVIPSFFMAEAEQKKQLDLIKQRALNRYFPVYEKALENQEYLVGRQFSIADVQLLEVILAVEELHPVILQNFPNLQTVKTSNKVLGVSLLETDLLRKSWPQGTFIARAQDVINNIGKLKDFYLEHRKDYINVCSHTFMRTCSDAIQQLRTEESKNIVSSQVKEHRNAILDLIGDYLKRVCNLYS</sequence>
<dbReference type="SUPFAM" id="SSF47616">
    <property type="entry name" value="GST C-terminal domain-like"/>
    <property type="match status" value="1"/>
</dbReference>
<dbReference type="Proteomes" id="UP000228934">
    <property type="component" value="Unassembled WGS sequence"/>
</dbReference>
<dbReference type="GO" id="GO:0004364">
    <property type="term" value="F:glutathione transferase activity"/>
    <property type="evidence" value="ECO:0007669"/>
    <property type="project" value="UniProtKB-EC"/>
</dbReference>
<evidence type="ECO:0000256" key="3">
    <source>
        <dbReference type="ARBA" id="ARBA00011055"/>
    </source>
</evidence>
<evidence type="ECO:0000313" key="14">
    <source>
        <dbReference type="Proteomes" id="UP000228934"/>
    </source>
</evidence>
<keyword evidence="11" id="KW-0472">Membrane</keyword>
<evidence type="ECO:0000256" key="5">
    <source>
        <dbReference type="ARBA" id="ARBA00022448"/>
    </source>
</evidence>
<keyword evidence="9" id="KW-1133">Transmembrane helix</keyword>
<dbReference type="FunFam" id="1.20.1050.10:FF:000005">
    <property type="entry name" value="Glutathione S-transferase A1"/>
    <property type="match status" value="1"/>
</dbReference>
<feature type="non-terminal residue" evidence="13">
    <location>
        <position position="195"/>
    </location>
</feature>
<keyword evidence="14" id="KW-1185">Reference proteome</keyword>
<evidence type="ECO:0000259" key="12">
    <source>
        <dbReference type="PROSITE" id="PS50405"/>
    </source>
</evidence>
<evidence type="ECO:0000256" key="1">
    <source>
        <dbReference type="ARBA" id="ARBA00004211"/>
    </source>
</evidence>
<gene>
    <name evidence="13" type="ORF">AB205_0109460</name>
</gene>
<evidence type="ECO:0000256" key="10">
    <source>
        <dbReference type="ARBA" id="ARBA00023054"/>
    </source>
</evidence>
<keyword evidence="7" id="KW-0812">Transmembrane</keyword>
<dbReference type="EC" id="2.5.1.18" evidence="4"/>
<dbReference type="PROSITE" id="PS50405">
    <property type="entry name" value="GST_CTER"/>
    <property type="match status" value="1"/>
</dbReference>
<evidence type="ECO:0000313" key="13">
    <source>
        <dbReference type="EMBL" id="PIO30040.1"/>
    </source>
</evidence>
<evidence type="ECO:0000256" key="6">
    <source>
        <dbReference type="ARBA" id="ARBA00022679"/>
    </source>
</evidence>
<keyword evidence="5" id="KW-0813">Transport</keyword>
<dbReference type="AlphaFoldDB" id="A0A2G9RQ76"/>
<dbReference type="EMBL" id="KV937869">
    <property type="protein sequence ID" value="PIO30040.1"/>
    <property type="molecule type" value="Genomic_DNA"/>
</dbReference>